<dbReference type="PRINTS" id="PR00081">
    <property type="entry name" value="GDHRDH"/>
</dbReference>
<protein>
    <submittedName>
        <fullName evidence="4">NAD(P)-dependent oxidoreductase</fullName>
    </submittedName>
</protein>
<evidence type="ECO:0000259" key="3">
    <source>
        <dbReference type="SMART" id="SM00822"/>
    </source>
</evidence>
<dbReference type="PROSITE" id="PS00061">
    <property type="entry name" value="ADH_SHORT"/>
    <property type="match status" value="1"/>
</dbReference>
<keyword evidence="5" id="KW-1185">Reference proteome</keyword>
<dbReference type="AlphaFoldDB" id="A0A6F8ZJ16"/>
<organism evidence="4 5">
    <name type="scientific">Candidatus Hydrogenisulfobacillus filiaventi</name>
    <dbReference type="NCBI Taxonomy" id="2707344"/>
    <lineage>
        <taxon>Bacteria</taxon>
        <taxon>Bacillati</taxon>
        <taxon>Bacillota</taxon>
        <taxon>Clostridia</taxon>
        <taxon>Eubacteriales</taxon>
        <taxon>Clostridiales Family XVII. Incertae Sedis</taxon>
        <taxon>Candidatus Hydrogenisulfobacillus</taxon>
    </lineage>
</organism>
<dbReference type="Pfam" id="PF13561">
    <property type="entry name" value="adh_short_C2"/>
    <property type="match status" value="1"/>
</dbReference>
<dbReference type="KEGG" id="hfv:R50_2157"/>
<dbReference type="GO" id="GO:0016616">
    <property type="term" value="F:oxidoreductase activity, acting on the CH-OH group of donors, NAD or NADP as acceptor"/>
    <property type="evidence" value="ECO:0007669"/>
    <property type="project" value="UniProtKB-ARBA"/>
</dbReference>
<comment type="similarity">
    <text evidence="1">Belongs to the short-chain dehydrogenases/reductases (SDR) family.</text>
</comment>
<gene>
    <name evidence="4" type="ORF">R50_2157</name>
</gene>
<dbReference type="Gene3D" id="3.40.50.720">
    <property type="entry name" value="NAD(P)-binding Rossmann-like Domain"/>
    <property type="match status" value="1"/>
</dbReference>
<keyword evidence="2" id="KW-0560">Oxidoreductase</keyword>
<sequence>MMTRPLVVLTGAGSAIAAELYRRWEERGWTVVALSRRRPPHLPAAVRWLQADLAREAETVRDLGRALAAEGPVRGFVHLAGTLYADRALATTGDEWRRTLAVNLSAAFFLAQALAPRMGPGAAIVFVSSVDARLSARPGPAAAYGASKAGLEGLVPHLAQEWGPHGIRVNAVAPGALETGLGPEGPVAAAVAADVALGRLGRPAEVAAAIDFLLGDEASYITGQVLRVDGGLNLGYGGP</sequence>
<dbReference type="PANTHER" id="PTHR42760">
    <property type="entry name" value="SHORT-CHAIN DEHYDROGENASES/REDUCTASES FAMILY MEMBER"/>
    <property type="match status" value="1"/>
</dbReference>
<dbReference type="InterPro" id="IPR020904">
    <property type="entry name" value="Sc_DH/Rdtase_CS"/>
</dbReference>
<dbReference type="InterPro" id="IPR036291">
    <property type="entry name" value="NAD(P)-bd_dom_sf"/>
</dbReference>
<accession>A0A6F8ZJ16</accession>
<dbReference type="InterPro" id="IPR057326">
    <property type="entry name" value="KR_dom"/>
</dbReference>
<dbReference type="EMBL" id="LR778114">
    <property type="protein sequence ID" value="CAB1129654.1"/>
    <property type="molecule type" value="Genomic_DNA"/>
</dbReference>
<dbReference type="SMART" id="SM00822">
    <property type="entry name" value="PKS_KR"/>
    <property type="match status" value="1"/>
</dbReference>
<dbReference type="PANTHER" id="PTHR42760:SF133">
    <property type="entry name" value="3-OXOACYL-[ACYL-CARRIER-PROTEIN] REDUCTASE"/>
    <property type="match status" value="1"/>
</dbReference>
<feature type="domain" description="Ketoreductase" evidence="3">
    <location>
        <begin position="5"/>
        <end position="175"/>
    </location>
</feature>
<dbReference type="SUPFAM" id="SSF51735">
    <property type="entry name" value="NAD(P)-binding Rossmann-fold domains"/>
    <property type="match status" value="1"/>
</dbReference>
<dbReference type="InterPro" id="IPR002347">
    <property type="entry name" value="SDR_fam"/>
</dbReference>
<name>A0A6F8ZJ16_9FIRM</name>
<proteinExistence type="inferred from homology"/>
<evidence type="ECO:0000256" key="2">
    <source>
        <dbReference type="ARBA" id="ARBA00023002"/>
    </source>
</evidence>
<evidence type="ECO:0000313" key="5">
    <source>
        <dbReference type="Proteomes" id="UP000503399"/>
    </source>
</evidence>
<reference evidence="4 5" key="1">
    <citation type="submission" date="2020-02" db="EMBL/GenBank/DDBJ databases">
        <authorList>
            <person name="Hogendoorn C."/>
        </authorList>
    </citation>
    <scope>NUCLEOTIDE SEQUENCE [LARGE SCALE GENOMIC DNA]</scope>
    <source>
        <strain evidence="4">R501</strain>
    </source>
</reference>
<dbReference type="CDD" id="cd05233">
    <property type="entry name" value="SDR_c"/>
    <property type="match status" value="1"/>
</dbReference>
<evidence type="ECO:0000313" key="4">
    <source>
        <dbReference type="EMBL" id="CAB1129654.1"/>
    </source>
</evidence>
<evidence type="ECO:0000256" key="1">
    <source>
        <dbReference type="ARBA" id="ARBA00006484"/>
    </source>
</evidence>
<dbReference type="Proteomes" id="UP000503399">
    <property type="component" value="Chromosome"/>
</dbReference>